<feature type="domain" description="MADS-box" evidence="6">
    <location>
        <begin position="1"/>
        <end position="47"/>
    </location>
</feature>
<accession>A0ABD1R165</accession>
<evidence type="ECO:0000259" key="6">
    <source>
        <dbReference type="PROSITE" id="PS50066"/>
    </source>
</evidence>
<protein>
    <submittedName>
        <fullName evidence="7">MADS-box transcription factor PHERES 1</fullName>
    </submittedName>
</protein>
<dbReference type="InterPro" id="IPR033897">
    <property type="entry name" value="SRF-like_MADS-box"/>
</dbReference>
<dbReference type="InterPro" id="IPR002100">
    <property type="entry name" value="TF_MADSbox"/>
</dbReference>
<dbReference type="GO" id="GO:0005634">
    <property type="term" value="C:nucleus"/>
    <property type="evidence" value="ECO:0007669"/>
    <property type="project" value="UniProtKB-SubCell"/>
</dbReference>
<dbReference type="CDD" id="cd00266">
    <property type="entry name" value="MADS_SRF_like"/>
    <property type="match status" value="1"/>
</dbReference>
<reference evidence="8" key="1">
    <citation type="submission" date="2024-07" db="EMBL/GenBank/DDBJ databases">
        <title>Two chromosome-level genome assemblies of Korean endemic species Abeliophyllum distichum and Forsythia ovata (Oleaceae).</title>
        <authorList>
            <person name="Jang H."/>
        </authorList>
    </citation>
    <scope>NUCLEOTIDE SEQUENCE [LARGE SCALE GENOMIC DNA]</scope>
</reference>
<comment type="caution">
    <text evidence="7">The sequence shown here is derived from an EMBL/GenBank/DDBJ whole genome shotgun (WGS) entry which is preliminary data.</text>
</comment>
<evidence type="ECO:0000256" key="5">
    <source>
        <dbReference type="ARBA" id="ARBA00023242"/>
    </source>
</evidence>
<dbReference type="Pfam" id="PF00319">
    <property type="entry name" value="SRF-TF"/>
    <property type="match status" value="1"/>
</dbReference>
<keyword evidence="2" id="KW-0805">Transcription regulation</keyword>
<dbReference type="PANTHER" id="PTHR48019">
    <property type="entry name" value="SERUM RESPONSE FACTOR HOMOLOG"/>
    <property type="match status" value="1"/>
</dbReference>
<dbReference type="SUPFAM" id="SSF55455">
    <property type="entry name" value="SRF-like"/>
    <property type="match status" value="1"/>
</dbReference>
<name>A0ABD1R165_9LAMI</name>
<comment type="subcellular location">
    <subcellularLocation>
        <location evidence="1">Nucleus</location>
    </subcellularLocation>
</comment>
<dbReference type="InterPro" id="IPR050142">
    <property type="entry name" value="MADS-box/MEF2_TF"/>
</dbReference>
<dbReference type="SMART" id="SM00432">
    <property type="entry name" value="MADS"/>
    <property type="match status" value="1"/>
</dbReference>
<proteinExistence type="predicted"/>
<evidence type="ECO:0000256" key="4">
    <source>
        <dbReference type="ARBA" id="ARBA00023163"/>
    </source>
</evidence>
<dbReference type="GO" id="GO:0003677">
    <property type="term" value="F:DNA binding"/>
    <property type="evidence" value="ECO:0007669"/>
    <property type="project" value="UniProtKB-KW"/>
</dbReference>
<evidence type="ECO:0000256" key="3">
    <source>
        <dbReference type="ARBA" id="ARBA00023125"/>
    </source>
</evidence>
<keyword evidence="8" id="KW-1185">Reference proteome</keyword>
<evidence type="ECO:0000313" key="7">
    <source>
        <dbReference type="EMBL" id="KAL2481859.1"/>
    </source>
</evidence>
<dbReference type="PROSITE" id="PS50066">
    <property type="entry name" value="MADS_BOX_2"/>
    <property type="match status" value="1"/>
</dbReference>
<keyword evidence="5" id="KW-0539">Nucleus</keyword>
<organism evidence="7 8">
    <name type="scientific">Abeliophyllum distichum</name>
    <dbReference type="NCBI Taxonomy" id="126358"/>
    <lineage>
        <taxon>Eukaryota</taxon>
        <taxon>Viridiplantae</taxon>
        <taxon>Streptophyta</taxon>
        <taxon>Embryophyta</taxon>
        <taxon>Tracheophyta</taxon>
        <taxon>Spermatophyta</taxon>
        <taxon>Magnoliopsida</taxon>
        <taxon>eudicotyledons</taxon>
        <taxon>Gunneridae</taxon>
        <taxon>Pentapetalae</taxon>
        <taxon>asterids</taxon>
        <taxon>lamiids</taxon>
        <taxon>Lamiales</taxon>
        <taxon>Oleaceae</taxon>
        <taxon>Forsythieae</taxon>
        <taxon>Abeliophyllum</taxon>
    </lineage>
</organism>
<evidence type="ECO:0000313" key="8">
    <source>
        <dbReference type="Proteomes" id="UP001604336"/>
    </source>
</evidence>
<dbReference type="Gene3D" id="3.40.1810.10">
    <property type="entry name" value="Transcription factor, MADS-box"/>
    <property type="match status" value="1"/>
</dbReference>
<sequence length="229" mass="26521">MARIKMKRVKIENETKRKSVLRKRTDGLLKKTSDLATLCDVEIGVVIHTPKESNATLWPSPHDFEARLKKLLDFPEIEREKKLVIHEKYMEKNVEDETENLRKFERKNDSREYKHLINELIEGKILNELDLNQLNVLCSIGPEELEELVRREEELNEQEEHHVPLAPTVKSNVEPDQTIVAAPSSPRTLARQMDNLRTDPWFSEIMSGIQFDTGFPVGSTKNNVFPPNS</sequence>
<evidence type="ECO:0000256" key="1">
    <source>
        <dbReference type="ARBA" id="ARBA00004123"/>
    </source>
</evidence>
<keyword evidence="4" id="KW-0804">Transcription</keyword>
<dbReference type="AlphaFoldDB" id="A0ABD1R165"/>
<dbReference type="InterPro" id="IPR036879">
    <property type="entry name" value="TF_MADSbox_sf"/>
</dbReference>
<dbReference type="Proteomes" id="UP001604336">
    <property type="component" value="Unassembled WGS sequence"/>
</dbReference>
<dbReference type="EMBL" id="JBFOLK010000010">
    <property type="protein sequence ID" value="KAL2481859.1"/>
    <property type="molecule type" value="Genomic_DNA"/>
</dbReference>
<dbReference type="PRINTS" id="PR00404">
    <property type="entry name" value="MADSDOMAIN"/>
</dbReference>
<gene>
    <name evidence="7" type="ORF">Adt_34825</name>
</gene>
<evidence type="ECO:0000256" key="2">
    <source>
        <dbReference type="ARBA" id="ARBA00023015"/>
    </source>
</evidence>
<keyword evidence="3" id="KW-0238">DNA-binding</keyword>